<dbReference type="SUPFAM" id="SSF51445">
    <property type="entry name" value="(Trans)glycosidases"/>
    <property type="match status" value="1"/>
</dbReference>
<dbReference type="InterPro" id="IPR017853">
    <property type="entry name" value="GH"/>
</dbReference>
<dbReference type="RefSeq" id="XP_022247738.1">
    <property type="nucleotide sequence ID" value="XM_022392030.1"/>
</dbReference>
<dbReference type="PANTHER" id="PTHR11177:SF399">
    <property type="entry name" value="CHITINASE 6, ISOFORM C"/>
    <property type="match status" value="1"/>
</dbReference>
<evidence type="ECO:0000313" key="3">
    <source>
        <dbReference type="Proteomes" id="UP000694941"/>
    </source>
</evidence>
<feature type="signal peptide" evidence="1">
    <location>
        <begin position="1"/>
        <end position="17"/>
    </location>
</feature>
<sequence length="188" mass="22003">MRYLFVVFLLLLGVFMSEELTGTLSKRDPSDMKIVCYYSNWAVYRSGLAEFTPRNINPFLCTHLIYAFAALDKDYEIRPYDPYNDIEQGNYKKFVGLKSYNPELKTMIAVGGWNEGSERFSQMVADYKNRQRFIRSVIRYLREYGFDGLEMDWEYPGFRDGGSDGDRYGYGQLVRVGSFECNNKKMNT</sequence>
<dbReference type="GeneID" id="106464345"/>
<organism evidence="3 4">
    <name type="scientific">Limulus polyphemus</name>
    <name type="common">Atlantic horseshoe crab</name>
    <dbReference type="NCBI Taxonomy" id="6850"/>
    <lineage>
        <taxon>Eukaryota</taxon>
        <taxon>Metazoa</taxon>
        <taxon>Ecdysozoa</taxon>
        <taxon>Arthropoda</taxon>
        <taxon>Chelicerata</taxon>
        <taxon>Merostomata</taxon>
        <taxon>Xiphosura</taxon>
        <taxon>Limulidae</taxon>
        <taxon>Limulus</taxon>
    </lineage>
</organism>
<feature type="domain" description="GH18" evidence="2">
    <location>
        <begin position="32"/>
        <end position="188"/>
    </location>
</feature>
<reference evidence="4" key="1">
    <citation type="submission" date="2025-08" db="UniProtKB">
        <authorList>
            <consortium name="RefSeq"/>
        </authorList>
    </citation>
    <scope>IDENTIFICATION</scope>
    <source>
        <tissue evidence="4">Muscle</tissue>
    </source>
</reference>
<dbReference type="InterPro" id="IPR001223">
    <property type="entry name" value="Glyco_hydro18_cat"/>
</dbReference>
<dbReference type="PROSITE" id="PS51910">
    <property type="entry name" value="GH18_2"/>
    <property type="match status" value="1"/>
</dbReference>
<keyword evidence="3" id="KW-1185">Reference proteome</keyword>
<dbReference type="Gene3D" id="3.20.20.80">
    <property type="entry name" value="Glycosidases"/>
    <property type="match status" value="1"/>
</dbReference>
<proteinExistence type="predicted"/>
<dbReference type="SMART" id="SM00636">
    <property type="entry name" value="Glyco_18"/>
    <property type="match status" value="1"/>
</dbReference>
<name>A0ABM1SVT2_LIMPO</name>
<evidence type="ECO:0000256" key="1">
    <source>
        <dbReference type="SAM" id="SignalP"/>
    </source>
</evidence>
<dbReference type="InterPro" id="IPR011583">
    <property type="entry name" value="Chitinase_II/V-like_cat"/>
</dbReference>
<dbReference type="Pfam" id="PF00704">
    <property type="entry name" value="Glyco_hydro_18"/>
    <property type="match status" value="1"/>
</dbReference>
<feature type="chain" id="PRO_5045271504" evidence="1">
    <location>
        <begin position="18"/>
        <end position="188"/>
    </location>
</feature>
<evidence type="ECO:0000259" key="2">
    <source>
        <dbReference type="PROSITE" id="PS51910"/>
    </source>
</evidence>
<accession>A0ABM1SVT2</accession>
<dbReference type="InterPro" id="IPR050314">
    <property type="entry name" value="Glycosyl_Hydrlase_18"/>
</dbReference>
<keyword evidence="1" id="KW-0732">Signal</keyword>
<dbReference type="Proteomes" id="UP000694941">
    <property type="component" value="Unplaced"/>
</dbReference>
<gene>
    <name evidence="4" type="primary">LOC106464345</name>
</gene>
<evidence type="ECO:0000313" key="4">
    <source>
        <dbReference type="RefSeq" id="XP_022247738.1"/>
    </source>
</evidence>
<dbReference type="PANTHER" id="PTHR11177">
    <property type="entry name" value="CHITINASE"/>
    <property type="match status" value="1"/>
</dbReference>
<protein>
    <submittedName>
        <fullName evidence="4">Chitotriosidase-1-like</fullName>
    </submittedName>
</protein>